<evidence type="ECO:0000313" key="5">
    <source>
        <dbReference type="Proteomes" id="UP000256913"/>
    </source>
</evidence>
<organism evidence="4 5">
    <name type="scientific">Asanoa ferruginea</name>
    <dbReference type="NCBI Taxonomy" id="53367"/>
    <lineage>
        <taxon>Bacteria</taxon>
        <taxon>Bacillati</taxon>
        <taxon>Actinomycetota</taxon>
        <taxon>Actinomycetes</taxon>
        <taxon>Micromonosporales</taxon>
        <taxon>Micromonosporaceae</taxon>
        <taxon>Asanoa</taxon>
    </lineage>
</organism>
<keyword evidence="2" id="KW-0472">Membrane</keyword>
<protein>
    <submittedName>
        <fullName evidence="4">Putative regulator of septum formation</fullName>
    </submittedName>
</protein>
<keyword evidence="2" id="KW-1133">Transmembrane helix</keyword>
<dbReference type="EMBL" id="QUMQ01000001">
    <property type="protein sequence ID" value="REG00298.1"/>
    <property type="molecule type" value="Genomic_DNA"/>
</dbReference>
<dbReference type="Pfam" id="PF13845">
    <property type="entry name" value="Septum_form"/>
    <property type="match status" value="1"/>
</dbReference>
<feature type="domain" description="Septum formation-related" evidence="3">
    <location>
        <begin position="74"/>
        <end position="168"/>
    </location>
</feature>
<reference evidence="4 5" key="1">
    <citation type="submission" date="2018-08" db="EMBL/GenBank/DDBJ databases">
        <title>Sequencing the genomes of 1000 actinobacteria strains.</title>
        <authorList>
            <person name="Klenk H.-P."/>
        </authorList>
    </citation>
    <scope>NUCLEOTIDE SEQUENCE [LARGE SCALE GENOMIC DNA]</scope>
    <source>
        <strain evidence="4 5">DSM 44099</strain>
    </source>
</reference>
<evidence type="ECO:0000256" key="2">
    <source>
        <dbReference type="SAM" id="Phobius"/>
    </source>
</evidence>
<gene>
    <name evidence="4" type="ORF">DFJ67_6349</name>
</gene>
<accession>A0A3D9ZT04</accession>
<evidence type="ECO:0000313" key="4">
    <source>
        <dbReference type="EMBL" id="REG00298.1"/>
    </source>
</evidence>
<dbReference type="Proteomes" id="UP000256913">
    <property type="component" value="Unassembled WGS sequence"/>
</dbReference>
<keyword evidence="5" id="KW-1185">Reference proteome</keyword>
<dbReference type="AlphaFoldDB" id="A0A3D9ZT04"/>
<feature type="region of interest" description="Disordered" evidence="1">
    <location>
        <begin position="1"/>
        <end position="22"/>
    </location>
</feature>
<feature type="transmembrane region" description="Helical" evidence="2">
    <location>
        <begin position="37"/>
        <end position="55"/>
    </location>
</feature>
<evidence type="ECO:0000259" key="3">
    <source>
        <dbReference type="Pfam" id="PF13845"/>
    </source>
</evidence>
<sequence length="182" mass="20131">MFDPTPPPRRGLARWRRGGNADGDDLVSGPSVSSARVALGVLVGVVLLGCGFLFWHGEDEIKADRDRAEVIELSRGQCVNEFNDRALIGKVMVVDCAQPHEAEVFATLRMREWSEYPHLDEIDQEISPQCFDAFEDYAPGFVDDEHIEINYLYPDILAWGAGDRGVTCLAGDPANKRSGSLH</sequence>
<proteinExistence type="predicted"/>
<comment type="caution">
    <text evidence="4">The sequence shown here is derived from an EMBL/GenBank/DDBJ whole genome shotgun (WGS) entry which is preliminary data.</text>
</comment>
<dbReference type="InterPro" id="IPR026004">
    <property type="entry name" value="Septum_form"/>
</dbReference>
<keyword evidence="2" id="KW-0812">Transmembrane</keyword>
<evidence type="ECO:0000256" key="1">
    <source>
        <dbReference type="SAM" id="MobiDB-lite"/>
    </source>
</evidence>
<name>A0A3D9ZT04_9ACTN</name>